<dbReference type="KEGG" id="aoa:dqs_3816"/>
<evidence type="ECO:0000313" key="3">
    <source>
        <dbReference type="Proteomes" id="UP000002588"/>
    </source>
</evidence>
<keyword evidence="3" id="KW-1185">Reference proteome</keyword>
<dbReference type="OrthoDB" id="5296629at2"/>
<gene>
    <name evidence="2" type="ordered locus">azo3671</name>
</gene>
<evidence type="ECO:0000256" key="1">
    <source>
        <dbReference type="SAM" id="MobiDB-lite"/>
    </source>
</evidence>
<reference evidence="2 3" key="1">
    <citation type="journal article" date="2006" name="Nat. Biotechnol.">
        <title>Complete genome of the mutualistic, N2-fixing grass endophyte Azoarcus sp. strain BH72.</title>
        <authorList>
            <person name="Krause A."/>
            <person name="Ramakumar A."/>
            <person name="Bartels D."/>
            <person name="Battistoni F."/>
            <person name="Bekel T."/>
            <person name="Boch J."/>
            <person name="Boehm M."/>
            <person name="Friedrich F."/>
            <person name="Hurek T."/>
            <person name="Krause L."/>
            <person name="Linke B."/>
            <person name="McHardy A.C."/>
            <person name="Sarkar A."/>
            <person name="Schneiker S."/>
            <person name="Syed A.A."/>
            <person name="Thauer R."/>
            <person name="Vorhoelter F.-J."/>
            <person name="Weidner S."/>
            <person name="Puehler A."/>
            <person name="Reinhold-Hurek B."/>
            <person name="Kaiser O."/>
            <person name="Goesmann A."/>
        </authorList>
    </citation>
    <scope>NUCLEOTIDE SEQUENCE [LARGE SCALE GENOMIC DNA]</scope>
    <source>
        <strain evidence="2 3">BH72</strain>
    </source>
</reference>
<sequence length="111" mass="12020">MLYTFKSDAAAEVLMLGDAARKLIAILGKDATDTQGIVTVEQLPDAISRLRAAIEEDRARNAGRNEDDEAADREAGRTGMAAPVSLAQRAWPLLDMLEQSQRAKVPVVWGV</sequence>
<proteinExistence type="predicted"/>
<dbReference type="AlphaFoldDB" id="A1KBT1"/>
<dbReference type="KEGG" id="azo:azo3671"/>
<protein>
    <recommendedName>
        <fullName evidence="4">DUF1840 domain-containing protein</fullName>
    </recommendedName>
</protein>
<dbReference type="STRING" id="62928.azo3671"/>
<dbReference type="EMBL" id="AM406670">
    <property type="protein sequence ID" value="CAL96287.1"/>
    <property type="molecule type" value="Genomic_DNA"/>
</dbReference>
<accession>A1KBT1</accession>
<organism evidence="2 3">
    <name type="scientific">Azoarcus sp. (strain BH72)</name>
    <dbReference type="NCBI Taxonomy" id="418699"/>
    <lineage>
        <taxon>Bacteria</taxon>
        <taxon>Pseudomonadati</taxon>
        <taxon>Pseudomonadota</taxon>
        <taxon>Betaproteobacteria</taxon>
        <taxon>Rhodocyclales</taxon>
        <taxon>Zoogloeaceae</taxon>
        <taxon>Azoarcus</taxon>
    </lineage>
</organism>
<evidence type="ECO:0000313" key="2">
    <source>
        <dbReference type="EMBL" id="CAL96287.1"/>
    </source>
</evidence>
<dbReference type="eggNOG" id="ENOG5032ZX9">
    <property type="taxonomic scope" value="Bacteria"/>
</dbReference>
<dbReference type="HOGENOM" id="CLU_146690_0_0_4"/>
<dbReference type="InterPro" id="IPR014991">
    <property type="entry name" value="DUF1840"/>
</dbReference>
<feature type="region of interest" description="Disordered" evidence="1">
    <location>
        <begin position="57"/>
        <end position="80"/>
    </location>
</feature>
<evidence type="ECO:0008006" key="4">
    <source>
        <dbReference type="Google" id="ProtNLM"/>
    </source>
</evidence>
<dbReference type="RefSeq" id="WP_011767393.1">
    <property type="nucleotide sequence ID" value="NC_008702.1"/>
</dbReference>
<dbReference type="Proteomes" id="UP000002588">
    <property type="component" value="Chromosome"/>
</dbReference>
<name>A1KBT1_AZOSB</name>
<dbReference type="Pfam" id="PF08895">
    <property type="entry name" value="DUF1840"/>
    <property type="match status" value="1"/>
</dbReference>